<proteinExistence type="predicted"/>
<sequence length="52" mass="5574">MDVKPEMKPEPAGGAYNFLCAFERPLIPSAWTVLVTSSGVPQATSLIPLSQQ</sequence>
<reference evidence="1" key="2">
    <citation type="journal article" date="2015" name="Data Brief">
        <title>Shoot transcriptome of the giant reed, Arundo donax.</title>
        <authorList>
            <person name="Barrero R.A."/>
            <person name="Guerrero F.D."/>
            <person name="Moolhuijzen P."/>
            <person name="Goolsby J.A."/>
            <person name="Tidwell J."/>
            <person name="Bellgard S.E."/>
            <person name="Bellgard M.I."/>
        </authorList>
    </citation>
    <scope>NUCLEOTIDE SEQUENCE</scope>
    <source>
        <tissue evidence="1">Shoot tissue taken approximately 20 cm above the soil surface</tissue>
    </source>
</reference>
<reference evidence="1" key="1">
    <citation type="submission" date="2014-09" db="EMBL/GenBank/DDBJ databases">
        <authorList>
            <person name="Magalhaes I.L.F."/>
            <person name="Oliveira U."/>
            <person name="Santos F.R."/>
            <person name="Vidigal T.H.D.A."/>
            <person name="Brescovit A.D."/>
            <person name="Santos A.J."/>
        </authorList>
    </citation>
    <scope>NUCLEOTIDE SEQUENCE</scope>
    <source>
        <tissue evidence="1">Shoot tissue taken approximately 20 cm above the soil surface</tissue>
    </source>
</reference>
<evidence type="ECO:0000313" key="1">
    <source>
        <dbReference type="EMBL" id="JAE00402.1"/>
    </source>
</evidence>
<accession>A0A0A9EJW8</accession>
<dbReference type="EMBL" id="GBRH01197494">
    <property type="protein sequence ID" value="JAE00402.1"/>
    <property type="molecule type" value="Transcribed_RNA"/>
</dbReference>
<organism evidence="1">
    <name type="scientific">Arundo donax</name>
    <name type="common">Giant reed</name>
    <name type="synonym">Donax arundinaceus</name>
    <dbReference type="NCBI Taxonomy" id="35708"/>
    <lineage>
        <taxon>Eukaryota</taxon>
        <taxon>Viridiplantae</taxon>
        <taxon>Streptophyta</taxon>
        <taxon>Embryophyta</taxon>
        <taxon>Tracheophyta</taxon>
        <taxon>Spermatophyta</taxon>
        <taxon>Magnoliopsida</taxon>
        <taxon>Liliopsida</taxon>
        <taxon>Poales</taxon>
        <taxon>Poaceae</taxon>
        <taxon>PACMAD clade</taxon>
        <taxon>Arundinoideae</taxon>
        <taxon>Arundineae</taxon>
        <taxon>Arundo</taxon>
    </lineage>
</organism>
<protein>
    <submittedName>
        <fullName evidence="1">Uncharacterized protein</fullName>
    </submittedName>
</protein>
<dbReference type="AlphaFoldDB" id="A0A0A9EJW8"/>
<name>A0A0A9EJW8_ARUDO</name>